<gene>
    <name evidence="1" type="ORF">SAMN04487931_109113</name>
</gene>
<evidence type="ECO:0000313" key="1">
    <source>
        <dbReference type="EMBL" id="SDU46698.1"/>
    </source>
</evidence>
<evidence type="ECO:0000313" key="2">
    <source>
        <dbReference type="Proteomes" id="UP000199608"/>
    </source>
</evidence>
<dbReference type="EMBL" id="FNLL01000009">
    <property type="protein sequence ID" value="SDU46698.1"/>
    <property type="molecule type" value="Genomic_DNA"/>
</dbReference>
<accession>A0A1H2IS69</accession>
<reference evidence="2" key="1">
    <citation type="submission" date="2016-10" db="EMBL/GenBank/DDBJ databases">
        <authorList>
            <person name="Varghese N."/>
            <person name="Submissions S."/>
        </authorList>
    </citation>
    <scope>NUCLEOTIDE SEQUENCE [LARGE SCALE GENOMIC DNA]</scope>
    <source>
        <strain evidence="2">DSM 3384</strain>
    </source>
</reference>
<dbReference type="Pfam" id="PF08859">
    <property type="entry name" value="DGC"/>
    <property type="match status" value="1"/>
</dbReference>
<sequence>MSQENCACSKDIMIFACSGASNLGQLANQAAVELTQEGFGKMFCLAQIGANIGKYVQSAKVMDEIVVIDGCEKACGKTVLENALMHMKKHIVISRLGIKEKNNFFNNPDDLAAVKHKVKLAFPYPIKVTFPSSTPLSPGDRAKSRQLGGKCC</sequence>
<dbReference type="AlphaFoldDB" id="A0A1H2IS69"/>
<dbReference type="Proteomes" id="UP000199608">
    <property type="component" value="Unassembled WGS sequence"/>
</dbReference>
<proteinExistence type="predicted"/>
<keyword evidence="2" id="KW-1185">Reference proteome</keyword>
<dbReference type="InterPro" id="IPR014958">
    <property type="entry name" value="DGC"/>
</dbReference>
<dbReference type="RefSeq" id="WP_092235897.1">
    <property type="nucleotide sequence ID" value="NZ_FNLL01000009.1"/>
</dbReference>
<organism evidence="1 2">
    <name type="scientific">Desulfobacula phenolica</name>
    <dbReference type="NCBI Taxonomy" id="90732"/>
    <lineage>
        <taxon>Bacteria</taxon>
        <taxon>Pseudomonadati</taxon>
        <taxon>Thermodesulfobacteriota</taxon>
        <taxon>Desulfobacteria</taxon>
        <taxon>Desulfobacterales</taxon>
        <taxon>Desulfobacteraceae</taxon>
        <taxon>Desulfobacula</taxon>
    </lineage>
</organism>
<name>A0A1H2IS69_9BACT</name>
<protein>
    <submittedName>
        <fullName evidence="1">Uncharacterized protein, contains metal-binding DGC domain</fullName>
    </submittedName>
</protein>